<proteinExistence type="predicted"/>
<protein>
    <submittedName>
        <fullName evidence="1">Uncharacterized protein</fullName>
    </submittedName>
</protein>
<organism evidence="1 2">
    <name type="scientific">Acetivibrio saccincola</name>
    <dbReference type="NCBI Taxonomy" id="1677857"/>
    <lineage>
        <taxon>Bacteria</taxon>
        <taxon>Bacillati</taxon>
        <taxon>Bacillota</taxon>
        <taxon>Clostridia</taxon>
        <taxon>Eubacteriales</taxon>
        <taxon>Oscillospiraceae</taxon>
        <taxon>Acetivibrio</taxon>
    </lineage>
</organism>
<accession>A0A2K9E4G9</accession>
<dbReference type="EMBL" id="CP025197">
    <property type="protein sequence ID" value="AUG56366.1"/>
    <property type="molecule type" value="Genomic_DNA"/>
</dbReference>
<evidence type="ECO:0000313" key="2">
    <source>
        <dbReference type="Proteomes" id="UP000233534"/>
    </source>
</evidence>
<dbReference type="KEGG" id="hsc:HVS_02035"/>
<dbReference type="Pfam" id="PF24716">
    <property type="entry name" value="WapI"/>
    <property type="match status" value="1"/>
</dbReference>
<dbReference type="AlphaFoldDB" id="A0A2K9E4G9"/>
<dbReference type="RefSeq" id="WP_101298778.1">
    <property type="nucleotide sequence ID" value="NZ_CP025197.1"/>
</dbReference>
<sequence>MPKLNDREGNVSLELNIIDNNFLDVQFSRQDYENWIPFEFVLNVGGERYAYIPDMGATFTVYEIKNLITKFEQIANSKIFKKSFDKFEFSSTERYFDLIIYDPLEDEEIYIEIWINMGTITNGKVSGYDKGFRFIVKLDSFIKFTNEIKGQLRQLMDF</sequence>
<gene>
    <name evidence="1" type="ORF">HVS_02035</name>
</gene>
<evidence type="ECO:0000313" key="1">
    <source>
        <dbReference type="EMBL" id="AUG56366.1"/>
    </source>
</evidence>
<dbReference type="Proteomes" id="UP000233534">
    <property type="component" value="Chromosome"/>
</dbReference>
<keyword evidence="2" id="KW-1185">Reference proteome</keyword>
<reference evidence="1 2" key="1">
    <citation type="submission" date="2017-12" db="EMBL/GenBank/DDBJ databases">
        <title>Complete genome sequence of Herbivorax saccincola GGR1, a novel Cellulosome-producing hydrolytic bacterium in a thermophilic biogas plant, established by Illumina and Nanopore MinION sequencing.</title>
        <authorList>
            <person name="Pechtl A."/>
            <person name="Ruckert C."/>
            <person name="Koeck D.E."/>
            <person name="Maus I."/>
            <person name="Winkler A."/>
            <person name="Kalinowski J."/>
            <person name="Puhler A."/>
            <person name="Schwarz W.W."/>
            <person name="Zverlov V.V."/>
            <person name="Schluter A."/>
            <person name="Liebl W."/>
        </authorList>
    </citation>
    <scope>NUCLEOTIDE SEQUENCE [LARGE SCALE GENOMIC DNA]</scope>
    <source>
        <strain evidence="2">SR1</strain>
    </source>
</reference>
<name>A0A2K9E4G9_9FIRM</name>
<dbReference type="InterPro" id="IPR056510">
    <property type="entry name" value="WapI"/>
</dbReference>